<gene>
    <name evidence="2" type="ORF">BAL341_2978</name>
</gene>
<proteinExistence type="predicted"/>
<organism evidence="2">
    <name type="scientific">Rheinheimera sp. BAL341</name>
    <dbReference type="NCBI Taxonomy" id="1708203"/>
    <lineage>
        <taxon>Bacteria</taxon>
        <taxon>Pseudomonadati</taxon>
        <taxon>Pseudomonadota</taxon>
        <taxon>Gammaproteobacteria</taxon>
        <taxon>Chromatiales</taxon>
        <taxon>Chromatiaceae</taxon>
        <taxon>Rheinheimera</taxon>
    </lineage>
</organism>
<evidence type="ECO:0000313" key="2">
    <source>
        <dbReference type="EMBL" id="VHO05895.1"/>
    </source>
</evidence>
<keyword evidence="1" id="KW-1133">Transmembrane helix</keyword>
<dbReference type="EMBL" id="CAAJGR010000009">
    <property type="protein sequence ID" value="VHO05895.1"/>
    <property type="molecule type" value="Genomic_DNA"/>
</dbReference>
<name>A0A486XVZ7_9GAMM</name>
<accession>A0A486XVZ7</accession>
<sequence length="39" mass="4643">MFSFELSFWPQAAVDYTLAITNLMPVFMLLLFIIKIFNR</sequence>
<feature type="transmembrane region" description="Helical" evidence="1">
    <location>
        <begin position="16"/>
        <end position="37"/>
    </location>
</feature>
<keyword evidence="1" id="KW-0472">Membrane</keyword>
<dbReference type="AlphaFoldDB" id="A0A486XVZ7"/>
<reference evidence="2" key="1">
    <citation type="submission" date="2019-04" db="EMBL/GenBank/DDBJ databases">
        <authorList>
            <person name="Brambilla D."/>
        </authorList>
    </citation>
    <scope>NUCLEOTIDE SEQUENCE</scope>
    <source>
        <strain evidence="2">BAL1</strain>
    </source>
</reference>
<evidence type="ECO:0000256" key="1">
    <source>
        <dbReference type="SAM" id="Phobius"/>
    </source>
</evidence>
<keyword evidence="1" id="KW-0812">Transmembrane</keyword>
<protein>
    <submittedName>
        <fullName evidence="2">Uncharacterized protein</fullName>
    </submittedName>
</protein>